<dbReference type="SUPFAM" id="SSF53774">
    <property type="entry name" value="Glutaminase/Asparaginase"/>
    <property type="match status" value="1"/>
</dbReference>
<feature type="active site" description="O-isoaspartyl threonine intermediate" evidence="3">
    <location>
        <position position="11"/>
    </location>
</feature>
<dbReference type="PIRSF" id="PIRSF001220">
    <property type="entry name" value="L-ASNase_gatD"/>
    <property type="match status" value="1"/>
</dbReference>
<evidence type="ECO:0000256" key="4">
    <source>
        <dbReference type="PROSITE-ProRule" id="PRU10099"/>
    </source>
</evidence>
<dbReference type="PROSITE" id="PS00144">
    <property type="entry name" value="ASN_GLN_ASE_1"/>
    <property type="match status" value="1"/>
</dbReference>
<proteinExistence type="inferred from homology"/>
<feature type="active site" evidence="4">
    <location>
        <position position="11"/>
    </location>
</feature>
<sequence>MHILMLATGGTIASQSSREGIRLAQKPLPLCHRYREEVDPAVEFTLRTPYQILSENLSPRRWETLLGPLLTEDLSGFEGVLITHGSDTLSYTAAMAGLLLSHLPLPVVLTAADKPLEHPQSNGWENFRAAVELIRTGTPGVYVTYRNPGEKAVTVFGWEEILQADCALDRFSSQAPAPLGQCAAGKVTLTRLPRRWNTPLCPELPVLNRKVMQLLCYPGMDLRQIVPRPETAAVLLRLYHSGTAPVEGQEGAAAFLGRMEGIGVPCYLLGSKLKKEARYVTAYELSAGGGKFLSHRLTPEAAYCGLLLSVNRLELSPEEIWKRVLE</sequence>
<dbReference type="PANTHER" id="PTHR11707">
    <property type="entry name" value="L-ASPARAGINASE"/>
    <property type="match status" value="1"/>
</dbReference>
<dbReference type="PIRSF" id="PIRSF500176">
    <property type="entry name" value="L_ASNase"/>
    <property type="match status" value="1"/>
</dbReference>
<dbReference type="PRINTS" id="PR00139">
    <property type="entry name" value="ASNGLNASE"/>
</dbReference>
<comment type="similarity">
    <text evidence="1">Belongs to the asparaginase 1 family.</text>
</comment>
<evidence type="ECO:0000313" key="6">
    <source>
        <dbReference type="EMBL" id="HIU41191.1"/>
    </source>
</evidence>
<protein>
    <recommendedName>
        <fullName evidence="2">asparaginase</fullName>
        <ecNumber evidence="2">3.5.1.1</ecNumber>
    </recommendedName>
</protein>
<evidence type="ECO:0000313" key="7">
    <source>
        <dbReference type="Proteomes" id="UP000824082"/>
    </source>
</evidence>
<dbReference type="Gene3D" id="3.40.50.1170">
    <property type="entry name" value="L-asparaginase, N-terminal domain"/>
    <property type="match status" value="1"/>
</dbReference>
<reference evidence="6" key="2">
    <citation type="journal article" date="2021" name="PeerJ">
        <title>Extensive microbial diversity within the chicken gut microbiome revealed by metagenomics and culture.</title>
        <authorList>
            <person name="Gilroy R."/>
            <person name="Ravi A."/>
            <person name="Getino M."/>
            <person name="Pursley I."/>
            <person name="Horton D.L."/>
            <person name="Alikhan N.F."/>
            <person name="Baker D."/>
            <person name="Gharbi K."/>
            <person name="Hall N."/>
            <person name="Watson M."/>
            <person name="Adriaenssens E.M."/>
            <person name="Foster-Nyarko E."/>
            <person name="Jarju S."/>
            <person name="Secka A."/>
            <person name="Antonio M."/>
            <person name="Oren A."/>
            <person name="Chaudhuri R.R."/>
            <person name="La Ragione R."/>
            <person name="Hildebrand F."/>
            <person name="Pallen M.J."/>
        </authorList>
    </citation>
    <scope>NUCLEOTIDE SEQUENCE</scope>
    <source>
        <strain evidence="6">4509</strain>
    </source>
</reference>
<dbReference type="GO" id="GO:0004067">
    <property type="term" value="F:asparaginase activity"/>
    <property type="evidence" value="ECO:0007669"/>
    <property type="project" value="UniProtKB-UniRule"/>
</dbReference>
<dbReference type="AlphaFoldDB" id="A0A9D1IR32"/>
<dbReference type="InterPro" id="IPR036152">
    <property type="entry name" value="Asp/glu_Ase-like_sf"/>
</dbReference>
<dbReference type="InterPro" id="IPR006034">
    <property type="entry name" value="Asparaginase/glutaminase-like"/>
</dbReference>
<reference evidence="6" key="1">
    <citation type="submission" date="2020-10" db="EMBL/GenBank/DDBJ databases">
        <authorList>
            <person name="Gilroy R."/>
        </authorList>
    </citation>
    <scope>NUCLEOTIDE SEQUENCE</scope>
    <source>
        <strain evidence="6">4509</strain>
    </source>
</reference>
<evidence type="ECO:0000256" key="2">
    <source>
        <dbReference type="ARBA" id="ARBA00012920"/>
    </source>
</evidence>
<dbReference type="Proteomes" id="UP000824082">
    <property type="component" value="Unassembled WGS sequence"/>
</dbReference>
<gene>
    <name evidence="6" type="ORF">IAD19_01405</name>
</gene>
<organism evidence="6 7">
    <name type="scientific">Candidatus Egerieicola faecale</name>
    <dbReference type="NCBI Taxonomy" id="2840774"/>
    <lineage>
        <taxon>Bacteria</taxon>
        <taxon>Bacillati</taxon>
        <taxon>Bacillota</taxon>
        <taxon>Clostridia</taxon>
        <taxon>Eubacteriales</taxon>
        <taxon>Oscillospiraceae</taxon>
        <taxon>Oscillospiraceae incertae sedis</taxon>
        <taxon>Candidatus Egerieicola</taxon>
    </lineage>
</organism>
<dbReference type="EMBL" id="DVMX01000024">
    <property type="protein sequence ID" value="HIU41191.1"/>
    <property type="molecule type" value="Genomic_DNA"/>
</dbReference>
<dbReference type="InterPro" id="IPR027474">
    <property type="entry name" value="L-asparaginase_N"/>
</dbReference>
<dbReference type="Pfam" id="PF00710">
    <property type="entry name" value="Asparaginase"/>
    <property type="match status" value="1"/>
</dbReference>
<name>A0A9D1IR32_9FIRM</name>
<accession>A0A9D1IR32</accession>
<dbReference type="InterPro" id="IPR020827">
    <property type="entry name" value="Asparaginase/glutaminase_AS1"/>
</dbReference>
<dbReference type="EC" id="3.5.1.1" evidence="2"/>
<evidence type="ECO:0000256" key="3">
    <source>
        <dbReference type="PIRSR" id="PIRSR001220-1"/>
    </source>
</evidence>
<dbReference type="GO" id="GO:0006520">
    <property type="term" value="P:amino acid metabolic process"/>
    <property type="evidence" value="ECO:0007669"/>
    <property type="project" value="InterPro"/>
</dbReference>
<dbReference type="PANTHER" id="PTHR11707:SF28">
    <property type="entry name" value="60 KDA LYSOPHOSPHOLIPASE"/>
    <property type="match status" value="1"/>
</dbReference>
<dbReference type="PROSITE" id="PS51732">
    <property type="entry name" value="ASN_GLN_ASE_3"/>
    <property type="match status" value="1"/>
</dbReference>
<dbReference type="InterPro" id="IPR037152">
    <property type="entry name" value="L-asparaginase_N_sf"/>
</dbReference>
<comment type="caution">
    <text evidence="6">The sequence shown here is derived from an EMBL/GenBank/DDBJ whole genome shotgun (WGS) entry which is preliminary data.</text>
</comment>
<evidence type="ECO:0000256" key="1">
    <source>
        <dbReference type="ARBA" id="ARBA00010518"/>
    </source>
</evidence>
<evidence type="ECO:0000259" key="5">
    <source>
        <dbReference type="Pfam" id="PF00710"/>
    </source>
</evidence>
<feature type="domain" description="L-asparaginase N-terminal" evidence="5">
    <location>
        <begin position="2"/>
        <end position="190"/>
    </location>
</feature>
<dbReference type="SMART" id="SM00870">
    <property type="entry name" value="Asparaginase"/>
    <property type="match status" value="1"/>
</dbReference>